<dbReference type="RefSeq" id="XP_018760203.1">
    <property type="nucleotide sequence ID" value="XM_018906480.1"/>
</dbReference>
<keyword evidence="2" id="KW-1185">Reference proteome</keyword>
<dbReference type="CDD" id="cd00303">
    <property type="entry name" value="retropepsin_like"/>
    <property type="match status" value="1"/>
</dbReference>
<evidence type="ECO:0000313" key="2">
    <source>
        <dbReference type="Proteomes" id="UP000009096"/>
    </source>
</evidence>
<dbReference type="InterPro" id="IPR021109">
    <property type="entry name" value="Peptidase_aspartic_dom_sf"/>
</dbReference>
<dbReference type="VEuPathDB" id="FungiDB:FVEG_17221"/>
<evidence type="ECO:0000313" key="1">
    <source>
        <dbReference type="EMBL" id="EWG54012.1"/>
    </source>
</evidence>
<dbReference type="OrthoDB" id="6079484at2759"/>
<reference evidence="1 2" key="1">
    <citation type="journal article" date="2010" name="Nature">
        <title>Comparative genomics reveals mobile pathogenicity chromosomes in Fusarium.</title>
        <authorList>
            <person name="Ma L.J."/>
            <person name="van der Does H.C."/>
            <person name="Borkovich K.A."/>
            <person name="Coleman J.J."/>
            <person name="Daboussi M.J."/>
            <person name="Di Pietro A."/>
            <person name="Dufresne M."/>
            <person name="Freitag M."/>
            <person name="Grabherr M."/>
            <person name="Henrissat B."/>
            <person name="Houterman P.M."/>
            <person name="Kang S."/>
            <person name="Shim W.B."/>
            <person name="Woloshuk C."/>
            <person name="Xie X."/>
            <person name="Xu J.R."/>
            <person name="Antoniw J."/>
            <person name="Baker S.E."/>
            <person name="Bluhm B.H."/>
            <person name="Breakspear A."/>
            <person name="Brown D.W."/>
            <person name="Butchko R.A."/>
            <person name="Chapman S."/>
            <person name="Coulson R."/>
            <person name="Coutinho P.M."/>
            <person name="Danchin E.G."/>
            <person name="Diener A."/>
            <person name="Gale L.R."/>
            <person name="Gardiner D.M."/>
            <person name="Goff S."/>
            <person name="Hammond-Kosack K.E."/>
            <person name="Hilburn K."/>
            <person name="Hua-Van A."/>
            <person name="Jonkers W."/>
            <person name="Kazan K."/>
            <person name="Kodira C.D."/>
            <person name="Koehrsen M."/>
            <person name="Kumar L."/>
            <person name="Lee Y.H."/>
            <person name="Li L."/>
            <person name="Manners J.M."/>
            <person name="Miranda-Saavedra D."/>
            <person name="Mukherjee M."/>
            <person name="Park G."/>
            <person name="Park J."/>
            <person name="Park S.Y."/>
            <person name="Proctor R.H."/>
            <person name="Regev A."/>
            <person name="Ruiz-Roldan M.C."/>
            <person name="Sain D."/>
            <person name="Sakthikumar S."/>
            <person name="Sykes S."/>
            <person name="Schwartz D.C."/>
            <person name="Turgeon B.G."/>
            <person name="Wapinski I."/>
            <person name="Yoder O."/>
            <person name="Young S."/>
            <person name="Zeng Q."/>
            <person name="Zhou S."/>
            <person name="Galagan J."/>
            <person name="Cuomo C.A."/>
            <person name="Kistler H.C."/>
            <person name="Rep M."/>
        </authorList>
    </citation>
    <scope>NUCLEOTIDE SEQUENCE [LARGE SCALE GENOMIC DNA]</scope>
    <source>
        <strain evidence="2">M3125 / FGSC 7600</strain>
    </source>
</reference>
<proteinExistence type="predicted"/>
<dbReference type="AlphaFoldDB" id="W7NC28"/>
<dbReference type="Gene3D" id="2.40.70.10">
    <property type="entry name" value="Acid Proteases"/>
    <property type="match status" value="1"/>
</dbReference>
<name>W7NC28_GIBM7</name>
<accession>W7NC28</accession>
<dbReference type="EMBL" id="CM000581">
    <property type="protein sequence ID" value="EWG54012.1"/>
    <property type="molecule type" value="Genomic_DNA"/>
</dbReference>
<gene>
    <name evidence="1" type="ORF">FVEG_17221</name>
</gene>
<dbReference type="KEGG" id="fvr:FVEG_17221"/>
<organism evidence="1 2">
    <name type="scientific">Gibberella moniliformis (strain M3125 / FGSC 7600)</name>
    <name type="common">Maize ear and stalk rot fungus</name>
    <name type="synonym">Fusarium verticillioides</name>
    <dbReference type="NCBI Taxonomy" id="334819"/>
    <lineage>
        <taxon>Eukaryota</taxon>
        <taxon>Fungi</taxon>
        <taxon>Dikarya</taxon>
        <taxon>Ascomycota</taxon>
        <taxon>Pezizomycotina</taxon>
        <taxon>Sordariomycetes</taxon>
        <taxon>Hypocreomycetidae</taxon>
        <taxon>Hypocreales</taxon>
        <taxon>Nectriaceae</taxon>
        <taxon>Fusarium</taxon>
        <taxon>Fusarium fujikuroi species complex</taxon>
    </lineage>
</organism>
<dbReference type="EMBL" id="DS022260">
    <property type="protein sequence ID" value="EWG54012.1"/>
    <property type="molecule type" value="Genomic_DNA"/>
</dbReference>
<dbReference type="Proteomes" id="UP000009096">
    <property type="component" value="Chromosome 4"/>
</dbReference>
<dbReference type="STRING" id="334819.W7NC28"/>
<dbReference type="GeneID" id="30074097"/>
<protein>
    <submittedName>
        <fullName evidence="1">Uncharacterized protein</fullName>
    </submittedName>
</protein>
<sequence length="225" mass="26276">MLVSRDFAIRNSLEVNTNLEHRREIEYADGSLDTTAGIVHRASWKFRSSRDTIPCDFYVLDNLKVDIVFSIHFIMEHDVFSKFEGDMVDTSFVHGQDSGDLYNIRLISHYSPALETLEDSAITDLNSRESFSPEGIKKERVRRDQIRDAINALPLDQQVQAFIAEGNRQEIWEYRRRHLEGLIVIAPPVIVDRKQRWWRNRPFWGRLKRYKPGNSGLLTRKVDGD</sequence>